<name>X1A4D8_9ZZZZ</name>
<sequence>MGKNVSNAGDISTRVLGFFVYKDCRVQPVEYTKELIDDY</sequence>
<evidence type="ECO:0000313" key="1">
    <source>
        <dbReference type="EMBL" id="GAG76654.1"/>
    </source>
</evidence>
<protein>
    <submittedName>
        <fullName evidence="1">Uncharacterized protein</fullName>
    </submittedName>
</protein>
<reference evidence="1" key="1">
    <citation type="journal article" date="2014" name="Front. Microbiol.">
        <title>High frequency of phylogenetically diverse reductive dehalogenase-homologous genes in deep subseafloor sedimentary metagenomes.</title>
        <authorList>
            <person name="Kawai M."/>
            <person name="Futagami T."/>
            <person name="Toyoda A."/>
            <person name="Takaki Y."/>
            <person name="Nishi S."/>
            <person name="Hori S."/>
            <person name="Arai W."/>
            <person name="Tsubouchi T."/>
            <person name="Morono Y."/>
            <person name="Uchiyama I."/>
            <person name="Ito T."/>
            <person name="Fujiyama A."/>
            <person name="Inagaki F."/>
            <person name="Takami H."/>
        </authorList>
    </citation>
    <scope>NUCLEOTIDE SEQUENCE</scope>
    <source>
        <strain evidence="1">Expedition CK06-06</strain>
    </source>
</reference>
<organism evidence="1">
    <name type="scientific">marine sediment metagenome</name>
    <dbReference type="NCBI Taxonomy" id="412755"/>
    <lineage>
        <taxon>unclassified sequences</taxon>
        <taxon>metagenomes</taxon>
        <taxon>ecological metagenomes</taxon>
    </lineage>
</organism>
<proteinExistence type="predicted"/>
<dbReference type="AlphaFoldDB" id="X1A4D8"/>
<comment type="caution">
    <text evidence="1">The sequence shown here is derived from an EMBL/GenBank/DDBJ whole genome shotgun (WGS) entry which is preliminary data.</text>
</comment>
<dbReference type="EMBL" id="BART01016017">
    <property type="protein sequence ID" value="GAG76654.1"/>
    <property type="molecule type" value="Genomic_DNA"/>
</dbReference>
<accession>X1A4D8</accession>
<gene>
    <name evidence="1" type="ORF">S01H4_30944</name>
</gene>